<accession>A0ABU3M6N1</accession>
<gene>
    <name evidence="1" type="ORF">RQC66_41320</name>
</gene>
<evidence type="ECO:0000313" key="2">
    <source>
        <dbReference type="Proteomes" id="UP001257948"/>
    </source>
</evidence>
<dbReference type="Proteomes" id="UP001257948">
    <property type="component" value="Unassembled WGS sequence"/>
</dbReference>
<dbReference type="RefSeq" id="WP_314207374.1">
    <property type="nucleotide sequence ID" value="NZ_JAVTLL010000045.1"/>
</dbReference>
<protein>
    <submittedName>
        <fullName evidence="1">Uncharacterized protein</fullName>
    </submittedName>
</protein>
<name>A0ABU3M6N1_9ACTN</name>
<reference evidence="2" key="1">
    <citation type="submission" date="2023-07" db="EMBL/GenBank/DDBJ databases">
        <title>Draft genome sequence of the endophytic actinobacterium Streptomyces justiciae WPN32, a potential antibiotic producer.</title>
        <authorList>
            <person name="Yasawong M."/>
            <person name="Pana W."/>
            <person name="Ganta P."/>
            <person name="Santapan N."/>
            <person name="Songngamsuk T."/>
            <person name="Phatcharaharikarn M."/>
            <person name="Kerdtoob S."/>
            <person name="Nantapong N."/>
        </authorList>
    </citation>
    <scope>NUCLEOTIDE SEQUENCE [LARGE SCALE GENOMIC DNA]</scope>
    <source>
        <strain evidence="2">WPN32</strain>
    </source>
</reference>
<keyword evidence="2" id="KW-1185">Reference proteome</keyword>
<dbReference type="EMBL" id="JAVTLL010000045">
    <property type="protein sequence ID" value="MDT7847182.1"/>
    <property type="molecule type" value="Genomic_DNA"/>
</dbReference>
<comment type="caution">
    <text evidence="1">The sequence shown here is derived from an EMBL/GenBank/DDBJ whole genome shotgun (WGS) entry which is preliminary data.</text>
</comment>
<organism evidence="1 2">
    <name type="scientific">Streptomyces justiciae</name>
    <dbReference type="NCBI Taxonomy" id="2780140"/>
    <lineage>
        <taxon>Bacteria</taxon>
        <taxon>Bacillati</taxon>
        <taxon>Actinomycetota</taxon>
        <taxon>Actinomycetes</taxon>
        <taxon>Kitasatosporales</taxon>
        <taxon>Streptomycetaceae</taxon>
        <taxon>Streptomyces</taxon>
    </lineage>
</organism>
<proteinExistence type="predicted"/>
<evidence type="ECO:0000313" key="1">
    <source>
        <dbReference type="EMBL" id="MDT7847182.1"/>
    </source>
</evidence>
<sequence>MTPQLHPATAQLLGNFRYDHLPADLQEVSRPFHDLAHRLAETLTGPEVTRALGDLWDAKNWAVVAASNTALEGTAPSTAPSAPEAGAIVLYRVTAADADGINRRRKDFHDNGSAESRTGFIGHFGNWVREGDLFPAVVVQVHAESVVTCNLQVLLDGNDTYWATSRPEGTSTGTWSRKGGV</sequence>